<evidence type="ECO:0000256" key="1">
    <source>
        <dbReference type="ARBA" id="ARBA00022801"/>
    </source>
</evidence>
<gene>
    <name evidence="3" type="ORF">C4B68_33960</name>
</gene>
<dbReference type="InterPro" id="IPR020084">
    <property type="entry name" value="NUDIX_hydrolase_CS"/>
</dbReference>
<evidence type="ECO:0000313" key="3">
    <source>
        <dbReference type="EMBL" id="AVH59959.1"/>
    </source>
</evidence>
<accession>A0ABM6SZD6</accession>
<keyword evidence="4" id="KW-1185">Reference proteome</keyword>
<feature type="domain" description="Nudix hydrolase" evidence="2">
    <location>
        <begin position="41"/>
        <end position="146"/>
    </location>
</feature>
<reference evidence="3 4" key="1">
    <citation type="submission" date="2018-02" db="EMBL/GenBank/DDBJ databases">
        <title>Complete genome sequence of Streptomyces dengpaensis, the producer of angucyclines.</title>
        <authorList>
            <person name="Yumei L."/>
        </authorList>
    </citation>
    <scope>NUCLEOTIDE SEQUENCE [LARGE SCALE GENOMIC DNA]</scope>
    <source>
        <strain evidence="3 4">XZHG99</strain>
    </source>
</reference>
<name>A0ABM6SZD6_9ACTN</name>
<dbReference type="Pfam" id="PF00293">
    <property type="entry name" value="NUDIX"/>
    <property type="match status" value="1"/>
</dbReference>
<dbReference type="InterPro" id="IPR000086">
    <property type="entry name" value="NUDIX_hydrolase_dom"/>
</dbReference>
<organism evidence="3 4">
    <name type="scientific">Streptomyces dengpaensis</name>
    <dbReference type="NCBI Taxonomy" id="2049881"/>
    <lineage>
        <taxon>Bacteria</taxon>
        <taxon>Bacillati</taxon>
        <taxon>Actinomycetota</taxon>
        <taxon>Actinomycetes</taxon>
        <taxon>Kitasatosporales</taxon>
        <taxon>Streptomycetaceae</taxon>
        <taxon>Streptomyces</taxon>
    </lineage>
</organism>
<dbReference type="EMBL" id="CP026652">
    <property type="protein sequence ID" value="AVH59959.1"/>
    <property type="molecule type" value="Genomic_DNA"/>
</dbReference>
<dbReference type="SUPFAM" id="SSF55811">
    <property type="entry name" value="Nudix"/>
    <property type="match status" value="1"/>
</dbReference>
<evidence type="ECO:0000259" key="2">
    <source>
        <dbReference type="Pfam" id="PF00293"/>
    </source>
</evidence>
<keyword evidence="1" id="KW-0378">Hydrolase</keyword>
<dbReference type="Proteomes" id="UP000238413">
    <property type="component" value="Chromosome"/>
</dbReference>
<dbReference type="Gene3D" id="3.90.79.10">
    <property type="entry name" value="Nucleoside Triphosphate Pyrophosphohydrolase"/>
    <property type="match status" value="1"/>
</dbReference>
<dbReference type="RefSeq" id="WP_099500339.1">
    <property type="nucleotide sequence ID" value="NZ_CP026652.1"/>
</dbReference>
<evidence type="ECO:0000313" key="4">
    <source>
        <dbReference type="Proteomes" id="UP000238413"/>
    </source>
</evidence>
<dbReference type="PROSITE" id="PS00893">
    <property type="entry name" value="NUDIX_BOX"/>
    <property type="match status" value="1"/>
</dbReference>
<dbReference type="InterPro" id="IPR015797">
    <property type="entry name" value="NUDIX_hydrolase-like_dom_sf"/>
</dbReference>
<sequence length="188" mass="19713">MTDTADPCELVDLVDREGRPTLQRIPRDTADDHPGLYLPIALVVVMSSITGDLLVHQRSSASDAAPGAVDHVCGAIQSGEPADVAARREAREEAGVALDVLLPVCAGVNDYGRYRHLYAGVTRAAAGDLAGEAGAEHLGYEPLTQLVGDAKAGRVFVKGFFDDLALAVRKLAANAVRGPVSWTGEARS</sequence>
<protein>
    <submittedName>
        <fullName evidence="3">NUDIX domain-containing protein</fullName>
    </submittedName>
</protein>
<proteinExistence type="predicted"/>